<evidence type="ECO:0000256" key="1">
    <source>
        <dbReference type="SAM" id="MobiDB-lite"/>
    </source>
</evidence>
<protein>
    <recommendedName>
        <fullName evidence="4">Phage portal protein</fullName>
    </recommendedName>
</protein>
<name>A0A6M5YYY6_9BACT</name>
<feature type="region of interest" description="Disordered" evidence="1">
    <location>
        <begin position="512"/>
        <end position="553"/>
    </location>
</feature>
<proteinExistence type="predicted"/>
<organism evidence="2 3">
    <name type="scientific">Frigoriglobus tundricola</name>
    <dbReference type="NCBI Taxonomy" id="2774151"/>
    <lineage>
        <taxon>Bacteria</taxon>
        <taxon>Pseudomonadati</taxon>
        <taxon>Planctomycetota</taxon>
        <taxon>Planctomycetia</taxon>
        <taxon>Gemmatales</taxon>
        <taxon>Gemmataceae</taxon>
        <taxon>Frigoriglobus</taxon>
    </lineage>
</organism>
<dbReference type="AlphaFoldDB" id="A0A6M5YYY6"/>
<dbReference type="GO" id="GO:0019068">
    <property type="term" value="P:virion assembly"/>
    <property type="evidence" value="ECO:0007669"/>
    <property type="project" value="InterPro"/>
</dbReference>
<evidence type="ECO:0008006" key="4">
    <source>
        <dbReference type="Google" id="ProtNLM"/>
    </source>
</evidence>
<sequence>MTRPTLPSRLRPLGPQAHEPAEIRQLRADLARKTKLVEDTLLSLDNLISPLDWQDAGFGGSGSWRWARPVDRTMDRTHAPLNYLNEQEWRWALAQARDLVQRNHLALGFRDHVANFIGPVDIAFVLRGQSPGATASGPADADGTEPASVHPLVRACTQVWDEWREWADWGQGTHDREAECRRRLIVEGECTLRFFAGDARSDGLPHVRHVEPERIRTPPGHSPLDRHGWGVITGDDDDEDELGLWVCHYQNVSEGKEVPSSEYVRIKGNVDRTVKRGWSDFNPVGEQLRKMMGLLDNVAHVARLQAAIAWWEEYPTATMQQVSSMIYAGQDYARTKLPPSATGADQSVTNYEAGTVVRTEGGREVKPGPVSAPNGFAQVEQMVLRGIGFRWGCPSYFSGDSRDSFASVLVTGSPFVRITESRQEEVKGFARKVACRVLEFAERTGRLPRGASGRVRPVATARPVVMADEEKQARTFLSLYEKSCADPVEFIRKRGGDPKVVAANIAAWQKKFAPPQQPGGDVPGGGLAPSGPAPAPPGSAGGDGSSPNAEPVGEGRWFREETDHEGNPMPTTPAGDGLKWELRDEHRNGGTVKVWHRVKAGSTETGSTGTWGSETPDGAKQTDADTFDSAAAAQKLLNDQLLPSDGEIEKIRKDGAAPSGRNPSKGPERRWERAIAVMLGPGWQASEKKNSADDVTGSVTINGVDCPVIVDGKLSGAAGFSYGQEGPAVRNKLDAASAQPNTIVAFLVAHVTPEGHDGSVASDGVTLRIGVHPQNISWDHDSIKNAGEFGPFQVLTATEYHALRKGDAAIVEKFRSRVFEKLKAIDIDKYNTAQTDASEVQTGRAATSTSQSASTSIKLGADVERVGKNLAKNFAALPTTVKVVQIGATAEELPADEVRKAAAHLSPKQVASLEHLLAEAKAHQNAQSGPNPPPS</sequence>
<accession>A0A6M5YYY6</accession>
<dbReference type="RefSeq" id="WP_171473787.1">
    <property type="nucleotide sequence ID" value="NZ_CP053452.2"/>
</dbReference>
<dbReference type="KEGG" id="ftj:FTUN_6261"/>
<feature type="region of interest" description="Disordered" evidence="1">
    <location>
        <begin position="651"/>
        <end position="670"/>
    </location>
</feature>
<dbReference type="EMBL" id="CP053452">
    <property type="protein sequence ID" value="QJW98666.1"/>
    <property type="molecule type" value="Genomic_DNA"/>
</dbReference>
<dbReference type="Proteomes" id="UP000503447">
    <property type="component" value="Chromosome"/>
</dbReference>
<evidence type="ECO:0000313" key="2">
    <source>
        <dbReference type="EMBL" id="QJW98666.1"/>
    </source>
</evidence>
<reference evidence="3" key="1">
    <citation type="submission" date="2020-05" db="EMBL/GenBank/DDBJ databases">
        <title>Frigoriglobus tundricola gen. nov., sp. nov., a psychrotolerant cellulolytic planctomycete of the family Gemmataceae with two divergent copies of 16S rRNA gene.</title>
        <authorList>
            <person name="Kulichevskaya I.S."/>
            <person name="Ivanova A.A."/>
            <person name="Naumoff D.G."/>
            <person name="Beletsky A.V."/>
            <person name="Rijpstra W.I.C."/>
            <person name="Sinninghe Damste J.S."/>
            <person name="Mardanov A.V."/>
            <person name="Ravin N.V."/>
            <person name="Dedysh S.N."/>
        </authorList>
    </citation>
    <scope>NUCLEOTIDE SEQUENCE [LARGE SCALE GENOMIC DNA]</scope>
    <source>
        <strain evidence="3">PL17</strain>
    </source>
</reference>
<feature type="compositionally biased region" description="Low complexity" evidence="1">
    <location>
        <begin position="601"/>
        <end position="615"/>
    </location>
</feature>
<feature type="region of interest" description="Disordered" evidence="1">
    <location>
        <begin position="599"/>
        <end position="623"/>
    </location>
</feature>
<keyword evidence="3" id="KW-1185">Reference proteome</keyword>
<dbReference type="Pfam" id="PF05136">
    <property type="entry name" value="Phage_portal_2"/>
    <property type="match status" value="1"/>
</dbReference>
<evidence type="ECO:0000313" key="3">
    <source>
        <dbReference type="Proteomes" id="UP000503447"/>
    </source>
</evidence>
<dbReference type="GO" id="GO:0005198">
    <property type="term" value="F:structural molecule activity"/>
    <property type="evidence" value="ECO:0007669"/>
    <property type="project" value="InterPro"/>
</dbReference>
<gene>
    <name evidence="2" type="ORF">FTUN_6261</name>
</gene>
<dbReference type="InterPro" id="IPR006429">
    <property type="entry name" value="Phage_lambda_portal"/>
</dbReference>